<dbReference type="SFLD" id="SFLDS00057">
    <property type="entry name" value="Glutaminase/Asparaginase"/>
    <property type="match status" value="1"/>
</dbReference>
<dbReference type="SUPFAM" id="SSF53774">
    <property type="entry name" value="Glutaminase/Asparaginase"/>
    <property type="match status" value="1"/>
</dbReference>
<dbReference type="Pfam" id="PF17763">
    <property type="entry name" value="Asparaginase_C"/>
    <property type="match status" value="1"/>
</dbReference>
<dbReference type="SMART" id="SM00870">
    <property type="entry name" value="Asparaginase"/>
    <property type="match status" value="1"/>
</dbReference>
<dbReference type="InterPro" id="IPR006034">
    <property type="entry name" value="Asparaginase/glutaminase-like"/>
</dbReference>
<evidence type="ECO:0000313" key="8">
    <source>
        <dbReference type="Proteomes" id="UP000537862"/>
    </source>
</evidence>
<name>A0A849P0I0_9BURK</name>
<comment type="caution">
    <text evidence="7">The sequence shown here is derived from an EMBL/GenBank/DDBJ whole genome shotgun (WGS) entry which is preliminary data.</text>
</comment>
<protein>
    <submittedName>
        <fullName evidence="7">Asparaginase</fullName>
    </submittedName>
</protein>
<dbReference type="PIRSF" id="PIRSF500176">
    <property type="entry name" value="L_ASNase"/>
    <property type="match status" value="1"/>
</dbReference>
<keyword evidence="2" id="KW-0378">Hydrolase</keyword>
<dbReference type="InterPro" id="IPR037152">
    <property type="entry name" value="L-asparaginase_N_sf"/>
</dbReference>
<dbReference type="PIRSF" id="PIRSF001220">
    <property type="entry name" value="L-ASNase_gatD"/>
    <property type="match status" value="1"/>
</dbReference>
<keyword evidence="8" id="KW-1185">Reference proteome</keyword>
<evidence type="ECO:0000259" key="5">
    <source>
        <dbReference type="Pfam" id="PF00710"/>
    </source>
</evidence>
<feature type="binding site" evidence="4">
    <location>
        <position position="61"/>
    </location>
    <ligand>
        <name>substrate</name>
    </ligand>
</feature>
<evidence type="ECO:0000259" key="6">
    <source>
        <dbReference type="Pfam" id="PF17763"/>
    </source>
</evidence>
<dbReference type="GO" id="GO:0006528">
    <property type="term" value="P:asparagine metabolic process"/>
    <property type="evidence" value="ECO:0007669"/>
    <property type="project" value="InterPro"/>
</dbReference>
<dbReference type="Pfam" id="PF00710">
    <property type="entry name" value="Asparaginase"/>
    <property type="match status" value="1"/>
</dbReference>
<sequence length="338" mass="36216">MLNSNAIVAIGTLGGTITMTSQDGATGVSSTLGAVDLVQSIPGLAELAVQLRLKTLANLASGSIQFEHLFQALAWAKQQVEDGATGVVLVQGTDTLEESAFFLDMYWPYGAPLVLTGAMRSPKEAGADGPANLLSAIKVAMNPKMRNYGSVVVMSDEIHQARYVRKQHTMSVNAFASPVVGPLGYVQESDILLYRQANERAVLPIPVQYDEKVLLVEAVLDESIELYQVLPKLSYAGLVIAGVGSGHVSENVRNALIPVLEKMPVLMASRTGAGSTTKAVYGYKGAEIDLQSLGVMMADALCPRKARLLLSAILWSADGQRSYIEQALRKYLNTYKTP</sequence>
<dbReference type="InterPro" id="IPR027474">
    <property type="entry name" value="L-asparaginase_N"/>
</dbReference>
<gene>
    <name evidence="7" type="ORF">HKX39_01735</name>
</gene>
<proteinExistence type="inferred from homology"/>
<feature type="active site" description="O-isoaspartyl threonine intermediate" evidence="3">
    <location>
        <position position="16"/>
    </location>
</feature>
<feature type="binding site" evidence="4">
    <location>
        <begin position="93"/>
        <end position="94"/>
    </location>
    <ligand>
        <name>substrate</name>
    </ligand>
</feature>
<feature type="domain" description="Asparaginase/glutaminase C-terminal" evidence="6">
    <location>
        <begin position="212"/>
        <end position="316"/>
    </location>
</feature>
<evidence type="ECO:0000256" key="3">
    <source>
        <dbReference type="PIRSR" id="PIRSR001220-1"/>
    </source>
</evidence>
<dbReference type="EMBL" id="JABGBN010000001">
    <property type="protein sequence ID" value="NOL50900.1"/>
    <property type="molecule type" value="Genomic_DNA"/>
</dbReference>
<dbReference type="PANTHER" id="PTHR11707">
    <property type="entry name" value="L-ASPARAGINASE"/>
    <property type="match status" value="1"/>
</dbReference>
<dbReference type="PROSITE" id="PS51732">
    <property type="entry name" value="ASN_GLN_ASE_3"/>
    <property type="match status" value="1"/>
</dbReference>
<dbReference type="InterPro" id="IPR004550">
    <property type="entry name" value="AsnASE_II"/>
</dbReference>
<evidence type="ECO:0000256" key="4">
    <source>
        <dbReference type="PIRSR" id="PIRSR001220-2"/>
    </source>
</evidence>
<dbReference type="AlphaFoldDB" id="A0A849P0I0"/>
<accession>A0A849P0I0</accession>
<dbReference type="CDD" id="cd08964">
    <property type="entry name" value="L-asparaginase_II"/>
    <property type="match status" value="1"/>
</dbReference>
<dbReference type="InterPro" id="IPR036152">
    <property type="entry name" value="Asp/glu_Ase-like_sf"/>
</dbReference>
<dbReference type="GO" id="GO:0004067">
    <property type="term" value="F:asparaginase activity"/>
    <property type="evidence" value="ECO:0007669"/>
    <property type="project" value="UniProtKB-UniRule"/>
</dbReference>
<dbReference type="InterPro" id="IPR040919">
    <property type="entry name" value="Asparaginase_C"/>
</dbReference>
<dbReference type="Proteomes" id="UP000537862">
    <property type="component" value="Unassembled WGS sequence"/>
</dbReference>
<comment type="similarity">
    <text evidence="1">Belongs to the asparaginase 1 family.</text>
</comment>
<dbReference type="PANTHER" id="PTHR11707:SF28">
    <property type="entry name" value="60 KDA LYSOPHOSPHOLIPASE"/>
    <property type="match status" value="1"/>
</dbReference>
<reference evidence="7 8" key="1">
    <citation type="submission" date="2020-05" db="EMBL/GenBank/DDBJ databases">
        <authorList>
            <person name="Niu N."/>
        </authorList>
    </citation>
    <scope>NUCLEOTIDE SEQUENCE [LARGE SCALE GENOMIC DNA]</scope>
    <source>
        <strain evidence="7 8">3340-03</strain>
    </source>
</reference>
<dbReference type="PRINTS" id="PR00139">
    <property type="entry name" value="ASNGLNASE"/>
</dbReference>
<evidence type="ECO:0000256" key="2">
    <source>
        <dbReference type="ARBA" id="ARBA00022801"/>
    </source>
</evidence>
<evidence type="ECO:0000256" key="1">
    <source>
        <dbReference type="ARBA" id="ARBA00010518"/>
    </source>
</evidence>
<evidence type="ECO:0000313" key="7">
    <source>
        <dbReference type="EMBL" id="NOL50900.1"/>
    </source>
</evidence>
<dbReference type="InterPro" id="IPR027473">
    <property type="entry name" value="L-asparaginase_C"/>
</dbReference>
<feature type="domain" description="L-asparaginase N-terminal" evidence="5">
    <location>
        <begin position="8"/>
        <end position="197"/>
    </location>
</feature>
<dbReference type="Gene3D" id="3.40.50.1170">
    <property type="entry name" value="L-asparaginase, N-terminal domain"/>
    <property type="match status" value="1"/>
</dbReference>
<organism evidence="7 8">
    <name type="scientific">Pelistega suis</name>
    <dbReference type="NCBI Taxonomy" id="1631957"/>
    <lineage>
        <taxon>Bacteria</taxon>
        <taxon>Pseudomonadati</taxon>
        <taxon>Pseudomonadota</taxon>
        <taxon>Betaproteobacteria</taxon>
        <taxon>Burkholderiales</taxon>
        <taxon>Alcaligenaceae</taxon>
        <taxon>Pelistega</taxon>
    </lineage>
</organism>
<dbReference type="RefSeq" id="WP_171679582.1">
    <property type="nucleotide sequence ID" value="NZ_JABGBN010000001.1"/>
</dbReference>
<dbReference type="Gene3D" id="3.40.50.40">
    <property type="match status" value="1"/>
</dbReference>